<dbReference type="PROSITE" id="PS50041">
    <property type="entry name" value="C_TYPE_LECTIN_2"/>
    <property type="match status" value="1"/>
</dbReference>
<dbReference type="EMBL" id="JABFDY010000021">
    <property type="protein sequence ID" value="KAF7692095.1"/>
    <property type="molecule type" value="Genomic_DNA"/>
</dbReference>
<reference evidence="2" key="1">
    <citation type="submission" date="2020-08" db="EMBL/GenBank/DDBJ databases">
        <title>Chromosome-level assembly of Southern catfish (Silurus meridionalis) provides insights into visual adaptation to the nocturnal and benthic lifestyles.</title>
        <authorList>
            <person name="Zhang Y."/>
            <person name="Wang D."/>
            <person name="Peng Z."/>
        </authorList>
    </citation>
    <scope>NUCLEOTIDE SEQUENCE</scope>
    <source>
        <strain evidence="2">SWU-2019-XX</strain>
        <tissue evidence="2">Muscle</tissue>
    </source>
</reference>
<gene>
    <name evidence="2" type="ORF">HF521_011062</name>
</gene>
<dbReference type="InterPro" id="IPR016186">
    <property type="entry name" value="C-type_lectin-like/link_sf"/>
</dbReference>
<evidence type="ECO:0000313" key="2">
    <source>
        <dbReference type="EMBL" id="KAF7692095.1"/>
    </source>
</evidence>
<name>A0A8T0AKF4_SILME</name>
<accession>A0A8T0AKF4</accession>
<proteinExistence type="predicted"/>
<evidence type="ECO:0000259" key="1">
    <source>
        <dbReference type="PROSITE" id="PS50041"/>
    </source>
</evidence>
<dbReference type="Proteomes" id="UP000606274">
    <property type="component" value="Unassembled WGS sequence"/>
</dbReference>
<dbReference type="SUPFAM" id="SSF56436">
    <property type="entry name" value="C-type lectin-like"/>
    <property type="match status" value="1"/>
</dbReference>
<dbReference type="InterPro" id="IPR035234">
    <property type="entry name" value="IgGFc-bd_N"/>
</dbReference>
<dbReference type="AlphaFoldDB" id="A0A8T0AKF4"/>
<dbReference type="Pfam" id="PF17517">
    <property type="entry name" value="IgGFc_binding"/>
    <property type="match status" value="1"/>
</dbReference>
<comment type="caution">
    <text evidence="2">The sequence shown here is derived from an EMBL/GenBank/DDBJ whole genome shotgun (WGS) entry which is preliminary data.</text>
</comment>
<dbReference type="Gene3D" id="3.10.100.10">
    <property type="entry name" value="Mannose-Binding Protein A, subunit A"/>
    <property type="match status" value="1"/>
</dbReference>
<feature type="domain" description="C-type lectin" evidence="1">
    <location>
        <begin position="485"/>
        <end position="598"/>
    </location>
</feature>
<dbReference type="CDD" id="cd00037">
    <property type="entry name" value="CLECT"/>
    <property type="match status" value="1"/>
</dbReference>
<dbReference type="PANTHER" id="PTHR46534:SF2">
    <property type="entry name" value="VWFD DOMAIN-CONTAINING PROTEIN"/>
    <property type="match status" value="1"/>
</dbReference>
<dbReference type="InterPro" id="IPR001304">
    <property type="entry name" value="C-type_lectin-like"/>
</dbReference>
<organism evidence="2 3">
    <name type="scientific">Silurus meridionalis</name>
    <name type="common">Southern catfish</name>
    <name type="synonym">Silurus soldatovi meridionalis</name>
    <dbReference type="NCBI Taxonomy" id="175797"/>
    <lineage>
        <taxon>Eukaryota</taxon>
        <taxon>Metazoa</taxon>
        <taxon>Chordata</taxon>
        <taxon>Craniata</taxon>
        <taxon>Vertebrata</taxon>
        <taxon>Euteleostomi</taxon>
        <taxon>Actinopterygii</taxon>
        <taxon>Neopterygii</taxon>
        <taxon>Teleostei</taxon>
        <taxon>Ostariophysi</taxon>
        <taxon>Siluriformes</taxon>
        <taxon>Siluridae</taxon>
        <taxon>Silurus</taxon>
    </lineage>
</organism>
<dbReference type="SMART" id="SM00034">
    <property type="entry name" value="CLECT"/>
    <property type="match status" value="1"/>
</dbReference>
<keyword evidence="3" id="KW-1185">Reference proteome</keyword>
<dbReference type="Pfam" id="PF00059">
    <property type="entry name" value="Lectin_C"/>
    <property type="match status" value="1"/>
</dbReference>
<protein>
    <recommendedName>
        <fullName evidence="1">C-type lectin domain-containing protein</fullName>
    </recommendedName>
</protein>
<sequence>MCAFVSWRKNTHTTFILSLEDQGVLRLHWQLRRSPETRVEPIRAMRRSQGSTMLPFILFMSILCQGHAVDYGTEFVTAFPENLAYYFPAQPVFQLRITTFLPSTNVAITLNGANINQSTINLAQVYLVNIPNPEVFELGQTMKVVRVVSDKNISVLSISRRGDSTQSNVVPPTANLGTNYVVPSPNYTEFAVQLNNYNASVFTGSTDVPLDYNFRLIIINAEQVNNSITVTGKTPTGDDDTLITLTSFELIQFASDRLWFKVSSVGKVAVIITNPCIDTQNCRCNMVAHQLRPIEVLGTDFIFPPYNTTLTRLFVSAADTVSVNSGSESRTVAPGSIGLLPSLPGLNTGASSLTTSLPASVIAIIPGLLIDIIPKTMFSGCYLVHTIVQSQARALIIVETAQKGSVMIGAAPLTGVSFNDSSASGYSWTIYSLSNCKSCVIWHPTSRIAVYVFENSASGVTFGGPAISVNDEPDPNGCVVVPVPYELSNNTMSWQQSRSHCTSKGMVLASPNLNFTQNKMAATLNNMNVEGFAWLGLRRNLMTSEWLWQTSTSFTFANWDSNNNQPAGGLCVSMIMEPSGNFTWSTVRCCSPMLPLCAGEMVVLSTVNDWS</sequence>
<dbReference type="PANTHER" id="PTHR46534">
    <property type="entry name" value="IGGFC_BINDING DOMAIN-CONTAINING PROTEIN"/>
    <property type="match status" value="1"/>
</dbReference>
<dbReference type="InterPro" id="IPR016187">
    <property type="entry name" value="CTDL_fold"/>
</dbReference>
<dbReference type="OrthoDB" id="7357196at2759"/>
<evidence type="ECO:0000313" key="3">
    <source>
        <dbReference type="Proteomes" id="UP000606274"/>
    </source>
</evidence>